<dbReference type="GO" id="GO:0006412">
    <property type="term" value="P:translation"/>
    <property type="evidence" value="ECO:0007669"/>
    <property type="project" value="UniProtKB-UniRule"/>
</dbReference>
<dbReference type="GO" id="GO:0019843">
    <property type="term" value="F:rRNA binding"/>
    <property type="evidence" value="ECO:0007669"/>
    <property type="project" value="UniProtKB-UniRule"/>
</dbReference>
<sequence>MSKEVSIIAKGIGLRSTPSKLNLVADLIRGKDVSVAIMYLKFCRKKSAGYISKVLKSAVANAQANYNVDLDNLYVKEVLVGKSFSLRRIHARARGKACRVHKHYGNVIIKLFERI</sequence>
<dbReference type="NCBIfam" id="TIGR01044">
    <property type="entry name" value="rplV_bact"/>
    <property type="match status" value="1"/>
</dbReference>
<evidence type="ECO:0000256" key="6">
    <source>
        <dbReference type="ARBA" id="ARBA00035207"/>
    </source>
</evidence>
<evidence type="ECO:0000256" key="10">
    <source>
        <dbReference type="RuleBase" id="RU004008"/>
    </source>
</evidence>
<evidence type="ECO:0000256" key="2">
    <source>
        <dbReference type="ARBA" id="ARBA00022730"/>
    </source>
</evidence>
<evidence type="ECO:0000313" key="11">
    <source>
        <dbReference type="EMBL" id="KJV65467.1"/>
    </source>
</evidence>
<dbReference type="PANTHER" id="PTHR13501:SF8">
    <property type="entry name" value="LARGE RIBOSOMAL SUBUNIT PROTEIN UL22M"/>
    <property type="match status" value="1"/>
</dbReference>
<dbReference type="PROSITE" id="PS00464">
    <property type="entry name" value="RIBOSOMAL_L22"/>
    <property type="match status" value="1"/>
</dbReference>
<comment type="similarity">
    <text evidence="1 7 8">Belongs to the universal ribosomal protein uL22 family.</text>
</comment>
<gene>
    <name evidence="7 11" type="primary">rplV</name>
    <name evidence="11" type="ORF">EMUCRT_0409</name>
</gene>
<name>A0A0F3NCL5_9RICK</name>
<accession>A0A0F3NCL5</accession>
<dbReference type="AlphaFoldDB" id="A0A0F3NCL5"/>
<comment type="subunit">
    <text evidence="7 9">Part of the 50S ribosomal subunit.</text>
</comment>
<dbReference type="InterPro" id="IPR047867">
    <property type="entry name" value="Ribosomal_uL22_bac/org-type"/>
</dbReference>
<keyword evidence="5 7" id="KW-0687">Ribonucleoprotein</keyword>
<comment type="caution">
    <text evidence="11">The sequence shown here is derived from an EMBL/GenBank/DDBJ whole genome shotgun (WGS) entry which is preliminary data.</text>
</comment>
<keyword evidence="2 7" id="KW-0699">rRNA-binding</keyword>
<evidence type="ECO:0000256" key="4">
    <source>
        <dbReference type="ARBA" id="ARBA00022980"/>
    </source>
</evidence>
<dbReference type="SUPFAM" id="SSF54843">
    <property type="entry name" value="Ribosomal protein L22"/>
    <property type="match status" value="1"/>
</dbReference>
<evidence type="ECO:0000256" key="7">
    <source>
        <dbReference type="HAMAP-Rule" id="MF_01331"/>
    </source>
</evidence>
<dbReference type="RefSeq" id="WP_045804769.1">
    <property type="nucleotide sequence ID" value="NZ_LANU01000002.1"/>
</dbReference>
<dbReference type="HAMAP" id="MF_01331_B">
    <property type="entry name" value="Ribosomal_uL22_B"/>
    <property type="match status" value="1"/>
</dbReference>
<dbReference type="GO" id="GO:0003735">
    <property type="term" value="F:structural constituent of ribosome"/>
    <property type="evidence" value="ECO:0007669"/>
    <property type="project" value="InterPro"/>
</dbReference>
<dbReference type="EMBL" id="LANU01000002">
    <property type="protein sequence ID" value="KJV65467.1"/>
    <property type="molecule type" value="Genomic_DNA"/>
</dbReference>
<evidence type="ECO:0000256" key="1">
    <source>
        <dbReference type="ARBA" id="ARBA00009451"/>
    </source>
</evidence>
<organism evidence="11 12">
    <name type="scientific">Ehrlichia cf. muris str. EmCRT</name>
    <dbReference type="NCBI Taxonomy" id="1359167"/>
    <lineage>
        <taxon>Bacteria</taxon>
        <taxon>Pseudomonadati</taxon>
        <taxon>Pseudomonadota</taxon>
        <taxon>Alphaproteobacteria</taxon>
        <taxon>Rickettsiales</taxon>
        <taxon>Anaplasmataceae</taxon>
        <taxon>Ehrlichia</taxon>
    </lineage>
</organism>
<keyword evidence="3 7" id="KW-0694">RNA-binding</keyword>
<dbReference type="PATRIC" id="fig|1359167.3.peg.394"/>
<dbReference type="Proteomes" id="UP000033546">
    <property type="component" value="Unassembled WGS sequence"/>
</dbReference>
<proteinExistence type="inferred from homology"/>
<comment type="function">
    <text evidence="7">The globular domain of the protein is located near the polypeptide exit tunnel on the outside of the subunit, while an extended beta-hairpin is found that lines the wall of the exit tunnel in the center of the 70S ribosome.</text>
</comment>
<evidence type="ECO:0000313" key="12">
    <source>
        <dbReference type="Proteomes" id="UP000033546"/>
    </source>
</evidence>
<comment type="function">
    <text evidence="7 10">This protein binds specifically to 23S rRNA; its binding is stimulated by other ribosomal proteins, e.g., L4, L17, and L20. It is important during the early stages of 50S assembly. It makes multiple contacts with different domains of the 23S rRNA in the assembled 50S subunit and ribosome.</text>
</comment>
<protein>
    <recommendedName>
        <fullName evidence="6 7">Large ribosomal subunit protein uL22</fullName>
    </recommendedName>
</protein>
<keyword evidence="4 7" id="KW-0689">Ribosomal protein</keyword>
<dbReference type="InterPro" id="IPR005727">
    <property type="entry name" value="Ribosomal_uL22_bac/chlpt-type"/>
</dbReference>
<evidence type="ECO:0000256" key="5">
    <source>
        <dbReference type="ARBA" id="ARBA00023274"/>
    </source>
</evidence>
<dbReference type="InterPro" id="IPR001063">
    <property type="entry name" value="Ribosomal_uL22"/>
</dbReference>
<dbReference type="Gene3D" id="3.90.470.10">
    <property type="entry name" value="Ribosomal protein L22/L17"/>
    <property type="match status" value="1"/>
</dbReference>
<dbReference type="InterPro" id="IPR018260">
    <property type="entry name" value="Ribosomal_uL22_CS"/>
</dbReference>
<reference evidence="11 12" key="1">
    <citation type="submission" date="2015-02" db="EMBL/GenBank/DDBJ databases">
        <title>Genome Sequencing of Rickettsiales.</title>
        <authorList>
            <person name="Daugherty S.C."/>
            <person name="Su Q."/>
            <person name="Abolude K."/>
            <person name="Beier-Sexton M."/>
            <person name="Carlyon J.A."/>
            <person name="Carter R."/>
            <person name="Day N.P."/>
            <person name="Dumler S.J."/>
            <person name="Dyachenko V."/>
            <person name="Godinez A."/>
            <person name="Kurtti T.J."/>
            <person name="Lichay M."/>
            <person name="Mullins K.E."/>
            <person name="Ott S."/>
            <person name="Pappas-Brown V."/>
            <person name="Paris D.H."/>
            <person name="Patel P."/>
            <person name="Richards A.L."/>
            <person name="Sadzewicz L."/>
            <person name="Sears K."/>
            <person name="Seidman D."/>
            <person name="Sengamalay N."/>
            <person name="Stenos J."/>
            <person name="Tallon L.J."/>
            <person name="Vincent G."/>
            <person name="Fraser C.M."/>
            <person name="Munderloh U."/>
            <person name="Dunning-Hotopp J.C."/>
        </authorList>
    </citation>
    <scope>NUCLEOTIDE SEQUENCE [LARGE SCALE GENOMIC DNA]</scope>
    <source>
        <strain evidence="11 12">EmCRT</strain>
    </source>
</reference>
<evidence type="ECO:0000256" key="3">
    <source>
        <dbReference type="ARBA" id="ARBA00022884"/>
    </source>
</evidence>
<dbReference type="CDD" id="cd00336">
    <property type="entry name" value="Ribosomal_L22"/>
    <property type="match status" value="1"/>
</dbReference>
<dbReference type="GO" id="GO:0022625">
    <property type="term" value="C:cytosolic large ribosomal subunit"/>
    <property type="evidence" value="ECO:0007669"/>
    <property type="project" value="TreeGrafter"/>
</dbReference>
<evidence type="ECO:0000256" key="9">
    <source>
        <dbReference type="RuleBase" id="RU004006"/>
    </source>
</evidence>
<dbReference type="Pfam" id="PF00237">
    <property type="entry name" value="Ribosomal_L22"/>
    <property type="match status" value="1"/>
</dbReference>
<evidence type="ECO:0000256" key="8">
    <source>
        <dbReference type="RuleBase" id="RU004005"/>
    </source>
</evidence>
<dbReference type="PANTHER" id="PTHR13501">
    <property type="entry name" value="CHLOROPLAST 50S RIBOSOMAL PROTEIN L22-RELATED"/>
    <property type="match status" value="1"/>
</dbReference>
<dbReference type="InterPro" id="IPR036394">
    <property type="entry name" value="Ribosomal_uL22_sf"/>
</dbReference>